<keyword evidence="1" id="KW-1133">Transmembrane helix</keyword>
<organism evidence="2">
    <name type="scientific">bioreactor metagenome</name>
    <dbReference type="NCBI Taxonomy" id="1076179"/>
    <lineage>
        <taxon>unclassified sequences</taxon>
        <taxon>metagenomes</taxon>
        <taxon>ecological metagenomes</taxon>
    </lineage>
</organism>
<feature type="transmembrane region" description="Helical" evidence="1">
    <location>
        <begin position="16"/>
        <end position="41"/>
    </location>
</feature>
<feature type="transmembrane region" description="Helical" evidence="1">
    <location>
        <begin position="141"/>
        <end position="163"/>
    </location>
</feature>
<proteinExistence type="predicted"/>
<gene>
    <name evidence="2" type="ORF">SDC9_62341</name>
</gene>
<feature type="transmembrane region" description="Helical" evidence="1">
    <location>
        <begin position="53"/>
        <end position="76"/>
    </location>
</feature>
<keyword evidence="1" id="KW-0472">Membrane</keyword>
<accession>A0A644XJ25</accession>
<name>A0A644XJ25_9ZZZZ</name>
<dbReference type="PROSITE" id="PS51257">
    <property type="entry name" value="PROKAR_LIPOPROTEIN"/>
    <property type="match status" value="1"/>
</dbReference>
<dbReference type="AlphaFoldDB" id="A0A644XJ25"/>
<comment type="caution">
    <text evidence="2">The sequence shown here is derived from an EMBL/GenBank/DDBJ whole genome shotgun (WGS) entry which is preliminary data.</text>
</comment>
<evidence type="ECO:0000313" key="2">
    <source>
        <dbReference type="EMBL" id="MPM15967.1"/>
    </source>
</evidence>
<keyword evidence="1" id="KW-0812">Transmembrane</keyword>
<evidence type="ECO:0008006" key="3">
    <source>
        <dbReference type="Google" id="ProtNLM"/>
    </source>
</evidence>
<dbReference type="EMBL" id="VSSQ01002529">
    <property type="protein sequence ID" value="MPM15967.1"/>
    <property type="molecule type" value="Genomic_DNA"/>
</dbReference>
<reference evidence="2" key="1">
    <citation type="submission" date="2019-08" db="EMBL/GenBank/DDBJ databases">
        <authorList>
            <person name="Kucharzyk K."/>
            <person name="Murdoch R.W."/>
            <person name="Higgins S."/>
            <person name="Loffler F."/>
        </authorList>
    </citation>
    <scope>NUCLEOTIDE SEQUENCE</scope>
</reference>
<feature type="transmembrane region" description="Helical" evidence="1">
    <location>
        <begin position="221"/>
        <end position="246"/>
    </location>
</feature>
<sequence>MLNYVKAELFKATRRMYLYILTALIVSGCVILLILLAMSAVEGNFNGASREAALMFLLMFLIGGLYLAPFVSDIVFSDQFKLSTIKNEVAFGQSRTKIYLGKLFAALIVDVGVFCVIVGVYLCGAFLFLPDKGMTAQVMPSVWRSLLGALPLWLGGLGVMMCLHFNFKSSNIAEILYFVFLLATSGGLTVLAWLVSDRFYRIRDLFLDVPFWTLSSGTADWAFVGRCWATGFCWLAVSTIAAILLFRKRDLS</sequence>
<protein>
    <recommendedName>
        <fullName evidence="3">ABC-2 family transporter protein</fullName>
    </recommendedName>
</protein>
<feature type="transmembrane region" description="Helical" evidence="1">
    <location>
        <begin position="103"/>
        <end position="129"/>
    </location>
</feature>
<evidence type="ECO:0000256" key="1">
    <source>
        <dbReference type="SAM" id="Phobius"/>
    </source>
</evidence>
<feature type="transmembrane region" description="Helical" evidence="1">
    <location>
        <begin position="175"/>
        <end position="195"/>
    </location>
</feature>